<dbReference type="RefSeq" id="WP_222968359.1">
    <property type="nucleotide sequence ID" value="NZ_JAINZZ010000064.1"/>
</dbReference>
<dbReference type="Proteomes" id="UP000778578">
    <property type="component" value="Unassembled WGS sequence"/>
</dbReference>
<dbReference type="EMBL" id="JAINZZ010000064">
    <property type="protein sequence ID" value="MBY8882176.1"/>
    <property type="molecule type" value="Genomic_DNA"/>
</dbReference>
<feature type="compositionally biased region" description="Pro residues" evidence="1">
    <location>
        <begin position="17"/>
        <end position="29"/>
    </location>
</feature>
<keyword evidence="3" id="KW-1185">Reference proteome</keyword>
<evidence type="ECO:0000313" key="2">
    <source>
        <dbReference type="EMBL" id="MBY8882176.1"/>
    </source>
</evidence>
<organism evidence="2 3">
    <name type="scientific">Actinacidiphila acidipaludis</name>
    <dbReference type="NCBI Taxonomy" id="2873382"/>
    <lineage>
        <taxon>Bacteria</taxon>
        <taxon>Bacillati</taxon>
        <taxon>Actinomycetota</taxon>
        <taxon>Actinomycetes</taxon>
        <taxon>Kitasatosporales</taxon>
        <taxon>Streptomycetaceae</taxon>
        <taxon>Actinacidiphila</taxon>
    </lineage>
</organism>
<protein>
    <submittedName>
        <fullName evidence="2">Uncharacterized protein</fullName>
    </submittedName>
</protein>
<feature type="region of interest" description="Disordered" evidence="1">
    <location>
        <begin position="1"/>
        <end position="66"/>
    </location>
</feature>
<sequence>MAGTSVAGEAADGSAPAVPPPGEAAPPPDRAPDPGSTQNNTAGGHATVYTVMHGDLHVHHPEAERP</sequence>
<evidence type="ECO:0000313" key="3">
    <source>
        <dbReference type="Proteomes" id="UP000778578"/>
    </source>
</evidence>
<evidence type="ECO:0000256" key="1">
    <source>
        <dbReference type="SAM" id="MobiDB-lite"/>
    </source>
</evidence>
<proteinExistence type="predicted"/>
<name>A0ABS7QG82_9ACTN</name>
<gene>
    <name evidence="2" type="ORF">K7862_31755</name>
</gene>
<accession>A0ABS7QG82</accession>
<comment type="caution">
    <text evidence="2">The sequence shown here is derived from an EMBL/GenBank/DDBJ whole genome shotgun (WGS) entry which is preliminary data.</text>
</comment>
<reference evidence="2 3" key="1">
    <citation type="submission" date="2021-08" db="EMBL/GenBank/DDBJ databases">
        <title>WGS of actinomycetes from Thailand.</title>
        <authorList>
            <person name="Thawai C."/>
        </authorList>
    </citation>
    <scope>NUCLEOTIDE SEQUENCE [LARGE SCALE GENOMIC DNA]</scope>
    <source>
        <strain evidence="2 3">PLK6-54</strain>
    </source>
</reference>
<feature type="compositionally biased region" description="Basic and acidic residues" evidence="1">
    <location>
        <begin position="54"/>
        <end position="66"/>
    </location>
</feature>